<accession>A0A7U7J3R9</accession>
<dbReference type="EMBL" id="CBTK010000087">
    <property type="protein sequence ID" value="CDH44619.1"/>
    <property type="molecule type" value="Genomic_DNA"/>
</dbReference>
<gene>
    <name evidence="1" type="ORF">BN874_1770002</name>
</gene>
<name>A0A7U7J3R9_9GAMM</name>
<protein>
    <submittedName>
        <fullName evidence="1">Uncharacterized protein</fullName>
    </submittedName>
</protein>
<proteinExistence type="predicted"/>
<evidence type="ECO:0000313" key="1">
    <source>
        <dbReference type="EMBL" id="CDH44619.1"/>
    </source>
</evidence>
<dbReference type="AlphaFoldDB" id="A0A7U7J3R9"/>
<comment type="caution">
    <text evidence="1">The sequence shown here is derived from an EMBL/GenBank/DDBJ whole genome shotgun (WGS) entry which is preliminary data.</text>
</comment>
<evidence type="ECO:0000313" key="2">
    <source>
        <dbReference type="Proteomes" id="UP000019184"/>
    </source>
</evidence>
<sequence>MIGLWLQNVGLIINPNSPADFESQGQMSRNYILSILTNQNEVIIEKIFIDVIYDPRGSVVWKLAIHLVAVILFQRDAFPIPKLYAIIKSFNLPLHRNPSQR</sequence>
<dbReference type="Proteomes" id="UP000019184">
    <property type="component" value="Unassembled WGS sequence"/>
</dbReference>
<keyword evidence="2" id="KW-1185">Reference proteome</keyword>
<reference evidence="1 2" key="1">
    <citation type="journal article" date="2014" name="ISME J.">
        <title>Candidatus Competibacter-lineage genomes retrieved from metagenomes reveal functional metabolic diversity.</title>
        <authorList>
            <person name="McIlroy S.J."/>
            <person name="Albertsen M."/>
            <person name="Andresen E.K."/>
            <person name="Saunders A.M."/>
            <person name="Kristiansen R."/>
            <person name="Stokholm-Bjerregaard M."/>
            <person name="Nielsen K.L."/>
            <person name="Nielsen P.H."/>
        </authorList>
    </citation>
    <scope>NUCLEOTIDE SEQUENCE [LARGE SCALE GENOMIC DNA]</scope>
    <source>
        <strain evidence="1 2">Run_B_J11</strain>
    </source>
</reference>
<organism evidence="1 2">
    <name type="scientific">Candidatus Contendobacter odensis Run_B_J11</name>
    <dbReference type="NCBI Taxonomy" id="1400861"/>
    <lineage>
        <taxon>Bacteria</taxon>
        <taxon>Pseudomonadati</taxon>
        <taxon>Pseudomonadota</taxon>
        <taxon>Gammaproteobacteria</taxon>
        <taxon>Candidatus Competibacteraceae</taxon>
        <taxon>Candidatus Contendibacter</taxon>
    </lineage>
</organism>